<keyword evidence="3" id="KW-0813">Transport</keyword>
<dbReference type="PANTHER" id="PTHR48022:SF31">
    <property type="entry name" value="HEXOSE TRANSPORTER"/>
    <property type="match status" value="1"/>
</dbReference>
<keyword evidence="5 7" id="KW-1133">Transmembrane helix</keyword>
<dbReference type="EMBL" id="MU863684">
    <property type="protein sequence ID" value="KAK4097114.1"/>
    <property type="molecule type" value="Genomic_DNA"/>
</dbReference>
<proteinExistence type="inferred from homology"/>
<feature type="transmembrane region" description="Helical" evidence="7">
    <location>
        <begin position="335"/>
        <end position="354"/>
    </location>
</feature>
<evidence type="ECO:0000256" key="5">
    <source>
        <dbReference type="ARBA" id="ARBA00022989"/>
    </source>
</evidence>
<dbReference type="Gene3D" id="1.20.1250.20">
    <property type="entry name" value="MFS general substrate transporter like domains"/>
    <property type="match status" value="1"/>
</dbReference>
<keyword evidence="6 7" id="KW-0472">Membrane</keyword>
<name>A0AAN6PUX7_9PEZI</name>
<evidence type="ECO:0000256" key="7">
    <source>
        <dbReference type="SAM" id="Phobius"/>
    </source>
</evidence>
<dbReference type="AlphaFoldDB" id="A0AAN6PUX7"/>
<dbReference type="Pfam" id="PF00083">
    <property type="entry name" value="Sugar_tr"/>
    <property type="match status" value="1"/>
</dbReference>
<evidence type="ECO:0000256" key="2">
    <source>
        <dbReference type="ARBA" id="ARBA00010992"/>
    </source>
</evidence>
<feature type="transmembrane region" description="Helical" evidence="7">
    <location>
        <begin position="406"/>
        <end position="427"/>
    </location>
</feature>
<keyword evidence="4 7" id="KW-0812">Transmembrane</keyword>
<reference evidence="9" key="2">
    <citation type="submission" date="2023-05" db="EMBL/GenBank/DDBJ databases">
        <authorList>
            <consortium name="Lawrence Berkeley National Laboratory"/>
            <person name="Steindorff A."/>
            <person name="Hensen N."/>
            <person name="Bonometti L."/>
            <person name="Westerberg I."/>
            <person name="Brannstrom I.O."/>
            <person name="Guillou S."/>
            <person name="Cros-Aarteil S."/>
            <person name="Calhoun S."/>
            <person name="Haridas S."/>
            <person name="Kuo A."/>
            <person name="Mondo S."/>
            <person name="Pangilinan J."/>
            <person name="Riley R."/>
            <person name="Labutti K."/>
            <person name="Andreopoulos B."/>
            <person name="Lipzen A."/>
            <person name="Chen C."/>
            <person name="Yanf M."/>
            <person name="Daum C."/>
            <person name="Ng V."/>
            <person name="Clum A."/>
            <person name="Ohm R."/>
            <person name="Martin F."/>
            <person name="Silar P."/>
            <person name="Natvig D."/>
            <person name="Lalanne C."/>
            <person name="Gautier V."/>
            <person name="Ament-Velasquez S.L."/>
            <person name="Kruys A."/>
            <person name="Hutchinson M.I."/>
            <person name="Powell A.J."/>
            <person name="Barry K."/>
            <person name="Miller A.N."/>
            <person name="Grigoriev I.V."/>
            <person name="Debuchy R."/>
            <person name="Gladieux P."/>
            <person name="Thoren M.H."/>
            <person name="Johannesson H."/>
        </authorList>
    </citation>
    <scope>NUCLEOTIDE SEQUENCE</scope>
    <source>
        <strain evidence="9">CBS 757.83</strain>
    </source>
</reference>
<comment type="subcellular location">
    <subcellularLocation>
        <location evidence="1">Membrane</location>
        <topology evidence="1">Multi-pass membrane protein</topology>
    </subcellularLocation>
</comment>
<dbReference type="Proteomes" id="UP001305647">
    <property type="component" value="Unassembled WGS sequence"/>
</dbReference>
<feature type="transmembrane region" description="Helical" evidence="7">
    <location>
        <begin position="61"/>
        <end position="81"/>
    </location>
</feature>
<dbReference type="InterPro" id="IPR020846">
    <property type="entry name" value="MFS_dom"/>
</dbReference>
<dbReference type="PROSITE" id="PS50850">
    <property type="entry name" value="MFS"/>
    <property type="match status" value="1"/>
</dbReference>
<sequence>MGWKEVIGLGVDEKTRRIQEDAPQFEKVKWNQNRGMKLLTLYSITLLFTSMGTGWDGRLALLQASYQIGSVCSIPMVPPIADRFGRRVCIAIGFVIMAVGSALQAAAPDYGTYTGGRVLLGFGNSFAQICSPMLLTEIQHPQFRARYTTVYNCLWNAGSFLVSWTCFGTSYWGNDWTWRFPALLQGVPGLIQLVILYWIPESPRYLIARDRGEEALAILAKYHTDGDAEHPTVQFEYREISETIKLEQDANNSTTYLDFFKTKGNRYRLMILFSLGLFSQWSGNGVVSNYSARLYINAGLSNETDRLILSAGKTILDIIVSVGCALLCERLNRRFSFLFATGGMAVVLAFWTLTQALHEQHQAPGAGMGLIFLIWMHGIFYSTCWSGLLVGYALEILPYSLRAKGMMFMNISVQIALLLNNYINPMAFQAWETSEEHKDTGYYGNTWRLYLIYTIWVILETIFIYFNYVETRGPTLEELAKVIDGDDAKVAEVDRALAEKDLGEKHIEGMHVSDTKV</sequence>
<feature type="transmembrane region" description="Helical" evidence="7">
    <location>
        <begin position="269"/>
        <end position="287"/>
    </location>
</feature>
<evidence type="ECO:0000313" key="10">
    <source>
        <dbReference type="Proteomes" id="UP001305647"/>
    </source>
</evidence>
<feature type="transmembrane region" description="Helical" evidence="7">
    <location>
        <begin position="178"/>
        <end position="199"/>
    </location>
</feature>
<reference evidence="9" key="1">
    <citation type="journal article" date="2023" name="Mol. Phylogenet. Evol.">
        <title>Genome-scale phylogeny and comparative genomics of the fungal order Sordariales.</title>
        <authorList>
            <person name="Hensen N."/>
            <person name="Bonometti L."/>
            <person name="Westerberg I."/>
            <person name="Brannstrom I.O."/>
            <person name="Guillou S."/>
            <person name="Cros-Aarteil S."/>
            <person name="Calhoun S."/>
            <person name="Haridas S."/>
            <person name="Kuo A."/>
            <person name="Mondo S."/>
            <person name="Pangilinan J."/>
            <person name="Riley R."/>
            <person name="LaButti K."/>
            <person name="Andreopoulos B."/>
            <person name="Lipzen A."/>
            <person name="Chen C."/>
            <person name="Yan M."/>
            <person name="Daum C."/>
            <person name="Ng V."/>
            <person name="Clum A."/>
            <person name="Steindorff A."/>
            <person name="Ohm R.A."/>
            <person name="Martin F."/>
            <person name="Silar P."/>
            <person name="Natvig D.O."/>
            <person name="Lalanne C."/>
            <person name="Gautier V."/>
            <person name="Ament-Velasquez S.L."/>
            <person name="Kruys A."/>
            <person name="Hutchinson M.I."/>
            <person name="Powell A.J."/>
            <person name="Barry K."/>
            <person name="Miller A.N."/>
            <person name="Grigoriev I.V."/>
            <person name="Debuchy R."/>
            <person name="Gladieux P."/>
            <person name="Hiltunen Thoren M."/>
            <person name="Johannesson H."/>
        </authorList>
    </citation>
    <scope>NUCLEOTIDE SEQUENCE</scope>
    <source>
        <strain evidence="9">CBS 757.83</strain>
    </source>
</reference>
<feature type="transmembrane region" description="Helical" evidence="7">
    <location>
        <begin position="366"/>
        <end position="394"/>
    </location>
</feature>
<gene>
    <name evidence="9" type="ORF">N658DRAFT_434681</name>
</gene>
<accession>A0AAN6PUX7</accession>
<dbReference type="SUPFAM" id="SSF103473">
    <property type="entry name" value="MFS general substrate transporter"/>
    <property type="match status" value="1"/>
</dbReference>
<feature type="transmembrane region" description="Helical" evidence="7">
    <location>
        <begin position="38"/>
        <end position="55"/>
    </location>
</feature>
<feature type="transmembrane region" description="Helical" evidence="7">
    <location>
        <begin position="88"/>
        <end position="107"/>
    </location>
</feature>
<dbReference type="GO" id="GO:0005351">
    <property type="term" value="F:carbohydrate:proton symporter activity"/>
    <property type="evidence" value="ECO:0007669"/>
    <property type="project" value="TreeGrafter"/>
</dbReference>
<evidence type="ECO:0000256" key="4">
    <source>
        <dbReference type="ARBA" id="ARBA00022692"/>
    </source>
</evidence>
<dbReference type="InterPro" id="IPR050360">
    <property type="entry name" value="MFS_Sugar_Transporters"/>
</dbReference>
<evidence type="ECO:0000313" key="9">
    <source>
        <dbReference type="EMBL" id="KAK4097114.1"/>
    </source>
</evidence>
<evidence type="ECO:0000256" key="3">
    <source>
        <dbReference type="ARBA" id="ARBA00022448"/>
    </source>
</evidence>
<evidence type="ECO:0000256" key="1">
    <source>
        <dbReference type="ARBA" id="ARBA00004141"/>
    </source>
</evidence>
<comment type="similarity">
    <text evidence="2">Belongs to the major facilitator superfamily. Sugar transporter (TC 2.A.1.1) family.</text>
</comment>
<dbReference type="GO" id="GO:0016020">
    <property type="term" value="C:membrane"/>
    <property type="evidence" value="ECO:0007669"/>
    <property type="project" value="UniProtKB-SubCell"/>
</dbReference>
<feature type="domain" description="Major facilitator superfamily (MFS) profile" evidence="8">
    <location>
        <begin position="1"/>
        <end position="472"/>
    </location>
</feature>
<dbReference type="InterPro" id="IPR036259">
    <property type="entry name" value="MFS_trans_sf"/>
</dbReference>
<feature type="transmembrane region" description="Helical" evidence="7">
    <location>
        <begin position="447"/>
        <end position="466"/>
    </location>
</feature>
<protein>
    <submittedName>
        <fullName evidence="9">Hexose transporter protein</fullName>
    </submittedName>
</protein>
<comment type="caution">
    <text evidence="9">The sequence shown here is derived from an EMBL/GenBank/DDBJ whole genome shotgun (WGS) entry which is preliminary data.</text>
</comment>
<keyword evidence="10" id="KW-1185">Reference proteome</keyword>
<dbReference type="FunFam" id="1.20.1250.20:FF:000134">
    <property type="entry name" value="MFS sugar transporter protein"/>
    <property type="match status" value="1"/>
</dbReference>
<organism evidence="9 10">
    <name type="scientific">Parathielavia hyrcaniae</name>
    <dbReference type="NCBI Taxonomy" id="113614"/>
    <lineage>
        <taxon>Eukaryota</taxon>
        <taxon>Fungi</taxon>
        <taxon>Dikarya</taxon>
        <taxon>Ascomycota</taxon>
        <taxon>Pezizomycotina</taxon>
        <taxon>Sordariomycetes</taxon>
        <taxon>Sordariomycetidae</taxon>
        <taxon>Sordariales</taxon>
        <taxon>Chaetomiaceae</taxon>
        <taxon>Parathielavia</taxon>
    </lineage>
</organism>
<evidence type="ECO:0000259" key="8">
    <source>
        <dbReference type="PROSITE" id="PS50850"/>
    </source>
</evidence>
<dbReference type="InterPro" id="IPR005828">
    <property type="entry name" value="MFS_sugar_transport-like"/>
</dbReference>
<evidence type="ECO:0000256" key="6">
    <source>
        <dbReference type="ARBA" id="ARBA00023136"/>
    </source>
</evidence>
<dbReference type="PANTHER" id="PTHR48022">
    <property type="entry name" value="PLASTIDIC GLUCOSE TRANSPORTER 4"/>
    <property type="match status" value="1"/>
</dbReference>
<feature type="transmembrane region" description="Helical" evidence="7">
    <location>
        <begin position="307"/>
        <end position="328"/>
    </location>
</feature>